<keyword evidence="3" id="KW-1185">Reference proteome</keyword>
<dbReference type="Proteomes" id="UP000434044">
    <property type="component" value="Unassembled WGS sequence"/>
</dbReference>
<gene>
    <name evidence="2" type="ORF">GJ668_11095</name>
</gene>
<sequence>MGYAELIQTLEQLPEDKQSEVLDFAKFLAQRFQPKEIEQKTLAESSLARWINNPLGVENFQPMSREEANAR</sequence>
<dbReference type="OrthoDB" id="9801704at2"/>
<proteinExistence type="predicted"/>
<evidence type="ECO:0000313" key="2">
    <source>
        <dbReference type="EMBL" id="MTW21633.1"/>
    </source>
</evidence>
<name>A0A6N8EBN2_9GAMM</name>
<dbReference type="Pfam" id="PF10047">
    <property type="entry name" value="DUF2281"/>
    <property type="match status" value="1"/>
</dbReference>
<dbReference type="EMBL" id="WNKT01000021">
    <property type="protein sequence ID" value="MTW21633.1"/>
    <property type="molecule type" value="Genomic_DNA"/>
</dbReference>
<dbReference type="RefSeq" id="WP_155450212.1">
    <property type="nucleotide sequence ID" value="NZ_WNKT01000021.1"/>
</dbReference>
<feature type="domain" description="DUF2281" evidence="1">
    <location>
        <begin position="5"/>
        <end position="42"/>
    </location>
</feature>
<accession>A0A6N8EBN2</accession>
<evidence type="ECO:0000259" key="1">
    <source>
        <dbReference type="Pfam" id="PF10047"/>
    </source>
</evidence>
<comment type="caution">
    <text evidence="2">The sequence shown here is derived from an EMBL/GenBank/DDBJ whole genome shotgun (WGS) entry which is preliminary data.</text>
</comment>
<protein>
    <submittedName>
        <fullName evidence="2">DUF2281 domain-containing protein</fullName>
    </submittedName>
</protein>
<reference evidence="2 3" key="1">
    <citation type="submission" date="2019-11" db="EMBL/GenBank/DDBJ databases">
        <title>Whole-genome sequence of the anaerobic purple sulfur bacterium Allochromatium palmeri DSM 15591.</title>
        <authorList>
            <person name="Kyndt J.A."/>
            <person name="Meyer T.E."/>
        </authorList>
    </citation>
    <scope>NUCLEOTIDE SEQUENCE [LARGE SCALE GENOMIC DNA]</scope>
    <source>
        <strain evidence="2 3">DSM 15591</strain>
    </source>
</reference>
<dbReference type="InterPro" id="IPR018739">
    <property type="entry name" value="DUF2281"/>
</dbReference>
<evidence type="ECO:0000313" key="3">
    <source>
        <dbReference type="Proteomes" id="UP000434044"/>
    </source>
</evidence>
<organism evidence="2 3">
    <name type="scientific">Allochromatium palmeri</name>
    <dbReference type="NCBI Taxonomy" id="231048"/>
    <lineage>
        <taxon>Bacteria</taxon>
        <taxon>Pseudomonadati</taxon>
        <taxon>Pseudomonadota</taxon>
        <taxon>Gammaproteobacteria</taxon>
        <taxon>Chromatiales</taxon>
        <taxon>Chromatiaceae</taxon>
        <taxon>Allochromatium</taxon>
    </lineage>
</organism>
<dbReference type="AlphaFoldDB" id="A0A6N8EBN2"/>